<dbReference type="GO" id="GO:0009507">
    <property type="term" value="C:chloroplast"/>
    <property type="evidence" value="ECO:0007669"/>
    <property type="project" value="InterPro"/>
</dbReference>
<dbReference type="Pfam" id="PF17257">
    <property type="entry name" value="DUF5323"/>
    <property type="match status" value="1"/>
</dbReference>
<feature type="region of interest" description="Disordered" evidence="1">
    <location>
        <begin position="1"/>
        <end position="46"/>
    </location>
</feature>
<dbReference type="InterPro" id="IPR020526">
    <property type="entry name" value="Ribosomal_cL38"/>
</dbReference>
<feature type="compositionally biased region" description="Basic residues" evidence="1">
    <location>
        <begin position="27"/>
        <end position="39"/>
    </location>
</feature>
<feature type="compositionally biased region" description="Polar residues" evidence="1">
    <location>
        <begin position="1"/>
        <end position="26"/>
    </location>
</feature>
<dbReference type="EMBL" id="JAVXUO010001084">
    <property type="protein sequence ID" value="KAK2986181.1"/>
    <property type="molecule type" value="Genomic_DNA"/>
</dbReference>
<dbReference type="AlphaFoldDB" id="A0AA88RNF1"/>
<comment type="caution">
    <text evidence="2">The sequence shown here is derived from an EMBL/GenBank/DDBJ whole genome shotgun (WGS) entry which is preliminary data.</text>
</comment>
<proteinExistence type="predicted"/>
<feature type="region of interest" description="Disordered" evidence="1">
    <location>
        <begin position="62"/>
        <end position="90"/>
    </location>
</feature>
<reference evidence="2" key="1">
    <citation type="submission" date="2022-12" db="EMBL/GenBank/DDBJ databases">
        <title>Draft genome assemblies for two species of Escallonia (Escalloniales).</title>
        <authorList>
            <person name="Chanderbali A."/>
            <person name="Dervinis C."/>
            <person name="Anghel I."/>
            <person name="Soltis D."/>
            <person name="Soltis P."/>
            <person name="Zapata F."/>
        </authorList>
    </citation>
    <scope>NUCLEOTIDE SEQUENCE</scope>
    <source>
        <strain evidence="2">UCBG92.1500</strain>
        <tissue evidence="2">Leaf</tissue>
    </source>
</reference>
<gene>
    <name evidence="2" type="ORF">RJ640_006216</name>
</gene>
<dbReference type="GO" id="GO:0003735">
    <property type="term" value="F:structural constituent of ribosome"/>
    <property type="evidence" value="ECO:0007669"/>
    <property type="project" value="InterPro"/>
</dbReference>
<protein>
    <submittedName>
        <fullName evidence="2">Uncharacterized protein</fullName>
    </submittedName>
</protein>
<accession>A0AA88RNF1</accession>
<evidence type="ECO:0000256" key="1">
    <source>
        <dbReference type="SAM" id="MobiDB-lite"/>
    </source>
</evidence>
<dbReference type="GO" id="GO:0019843">
    <property type="term" value="F:rRNA binding"/>
    <property type="evidence" value="ECO:0007669"/>
    <property type="project" value="InterPro"/>
</dbReference>
<evidence type="ECO:0000313" key="3">
    <source>
        <dbReference type="Proteomes" id="UP001187471"/>
    </source>
</evidence>
<organism evidence="2 3">
    <name type="scientific">Escallonia rubra</name>
    <dbReference type="NCBI Taxonomy" id="112253"/>
    <lineage>
        <taxon>Eukaryota</taxon>
        <taxon>Viridiplantae</taxon>
        <taxon>Streptophyta</taxon>
        <taxon>Embryophyta</taxon>
        <taxon>Tracheophyta</taxon>
        <taxon>Spermatophyta</taxon>
        <taxon>Magnoliopsida</taxon>
        <taxon>eudicotyledons</taxon>
        <taxon>Gunneridae</taxon>
        <taxon>Pentapetalae</taxon>
        <taxon>asterids</taxon>
        <taxon>campanulids</taxon>
        <taxon>Escalloniales</taxon>
        <taxon>Escalloniaceae</taxon>
        <taxon>Escallonia</taxon>
    </lineage>
</organism>
<dbReference type="GO" id="GO:0005840">
    <property type="term" value="C:ribosome"/>
    <property type="evidence" value="ECO:0007669"/>
    <property type="project" value="InterPro"/>
</dbReference>
<dbReference type="GO" id="GO:0006412">
    <property type="term" value="P:translation"/>
    <property type="evidence" value="ECO:0007669"/>
    <property type="project" value="InterPro"/>
</dbReference>
<dbReference type="Proteomes" id="UP001187471">
    <property type="component" value="Unassembled WGS sequence"/>
</dbReference>
<evidence type="ECO:0000313" key="2">
    <source>
        <dbReference type="EMBL" id="KAK2986181.1"/>
    </source>
</evidence>
<sequence length="90" mass="9984">MAALSQIQPIDETSTKIKSSSWQQKKATTHHHVTRPRKTKPWDVRRGPADTVIEASFPPVPLSALTTSFPDLPSLENGYEGKGEDGEDER</sequence>
<name>A0AA88RNF1_9ASTE</name>
<keyword evidence="3" id="KW-1185">Reference proteome</keyword>